<evidence type="ECO:0000256" key="8">
    <source>
        <dbReference type="ARBA" id="ARBA00023239"/>
    </source>
</evidence>
<evidence type="ECO:0000256" key="7">
    <source>
        <dbReference type="ARBA" id="ARBA00023209"/>
    </source>
</evidence>
<keyword evidence="14" id="KW-1185">Reference proteome</keyword>
<feature type="chain" id="PRO_5023271141" description="Phosphatidylserine decarboxylase beta chain" evidence="11">
    <location>
        <begin position="1"/>
        <end position="173"/>
    </location>
</feature>
<dbReference type="RefSeq" id="WP_129206620.1">
    <property type="nucleotide sequence ID" value="NZ_BMGU01000001.1"/>
</dbReference>
<keyword evidence="9 11" id="KW-1208">Phospholipid metabolism</keyword>
<comment type="caution">
    <text evidence="13">The sequence shown here is derived from an EMBL/GenBank/DDBJ whole genome shotgun (WGS) entry which is preliminary data.</text>
</comment>
<dbReference type="UniPathway" id="UPA00558">
    <property type="reaction ID" value="UER00616"/>
</dbReference>
<dbReference type="PANTHER" id="PTHR35809:SF1">
    <property type="entry name" value="ARCHAETIDYLSERINE DECARBOXYLASE PROENZYME-RELATED"/>
    <property type="match status" value="1"/>
</dbReference>
<dbReference type="AlphaFoldDB" id="A0A4Q1SHJ8"/>
<evidence type="ECO:0000256" key="1">
    <source>
        <dbReference type="ARBA" id="ARBA00022475"/>
    </source>
</evidence>
<evidence type="ECO:0000256" key="10">
    <source>
        <dbReference type="ARBA" id="ARBA00023317"/>
    </source>
</evidence>
<keyword evidence="10 11" id="KW-0670">Pyruvate</keyword>
<evidence type="ECO:0000256" key="9">
    <source>
        <dbReference type="ARBA" id="ARBA00023264"/>
    </source>
</evidence>
<evidence type="ECO:0000256" key="2">
    <source>
        <dbReference type="ARBA" id="ARBA00022516"/>
    </source>
</evidence>
<evidence type="ECO:0000256" key="4">
    <source>
        <dbReference type="ARBA" id="ARBA00023098"/>
    </source>
</evidence>
<feature type="active site" description="Schiff-base intermediate with substrate; via pyruvic acid" evidence="11">
    <location>
        <position position="174"/>
    </location>
</feature>
<comment type="function">
    <text evidence="11">Catalyzes the formation of phosphatidylethanolamine (PtdEtn) from phosphatidylserine (PtdSer).</text>
</comment>
<keyword evidence="3 11" id="KW-0210">Decarboxylase</keyword>
<organism evidence="13 14">
    <name type="scientific">Silvibacterium dinghuense</name>
    <dbReference type="NCBI Taxonomy" id="1560006"/>
    <lineage>
        <taxon>Bacteria</taxon>
        <taxon>Pseudomonadati</taxon>
        <taxon>Acidobacteriota</taxon>
        <taxon>Terriglobia</taxon>
        <taxon>Terriglobales</taxon>
        <taxon>Acidobacteriaceae</taxon>
        <taxon>Silvibacterium</taxon>
    </lineage>
</organism>
<comment type="cofactor">
    <cofactor evidence="11">
        <name>pyruvate</name>
        <dbReference type="ChEBI" id="CHEBI:15361"/>
    </cofactor>
    <text evidence="11">Binds 1 pyruvoyl group covalently per subunit.</text>
</comment>
<dbReference type="EC" id="4.1.1.65" evidence="11"/>
<dbReference type="OrthoDB" id="9790893at2"/>
<evidence type="ECO:0000256" key="12">
    <source>
        <dbReference type="SAM" id="Phobius"/>
    </source>
</evidence>
<dbReference type="NCBIfam" id="NF003685">
    <property type="entry name" value="PRK05305.2-5"/>
    <property type="match status" value="1"/>
</dbReference>
<protein>
    <recommendedName>
        <fullName evidence="11">Phosphatidylserine decarboxylase proenzyme</fullName>
        <ecNumber evidence="11">4.1.1.65</ecNumber>
    </recommendedName>
    <component>
        <recommendedName>
            <fullName evidence="11">Phosphatidylserine decarboxylase alpha chain</fullName>
        </recommendedName>
    </component>
    <component>
        <recommendedName>
            <fullName evidence="11">Phosphatidylserine decarboxylase beta chain</fullName>
        </recommendedName>
    </component>
</protein>
<dbReference type="GO" id="GO:0004609">
    <property type="term" value="F:phosphatidylserine decarboxylase activity"/>
    <property type="evidence" value="ECO:0007669"/>
    <property type="project" value="UniProtKB-UniRule"/>
</dbReference>
<sequence length="222" mass="24502">MVRDGYFYGIALFAVAVLLYVLTHSLLLPVVPVLLAFFFLWFFRDPERTIPQEPGLVVSPADGKVTSVLRVTTPEGESLKMSIFLNVFNVHVNRSPVTGVLEDVRYQKGLYLNAMNPESAEKNEQNMAVVRADEGYTVAFKQIAGLLARRIVFHPAVGARLKRGERVGLIKFGSRVDVILPGNAEILVKVGDHVSGGSTVLARMPQRNPKAEQDEQLVESLA</sequence>
<comment type="subcellular location">
    <subcellularLocation>
        <location evidence="11">Cell membrane</location>
        <topology evidence="11">Peripheral membrane protein</topology>
    </subcellularLocation>
</comment>
<feature type="chain" id="PRO_5023271140" description="Phosphatidylserine decarboxylase alpha chain" evidence="11">
    <location>
        <begin position="174"/>
        <end position="222"/>
    </location>
</feature>
<proteinExistence type="inferred from homology"/>
<dbReference type="Proteomes" id="UP000290253">
    <property type="component" value="Unassembled WGS sequence"/>
</dbReference>
<reference evidence="13 14" key="1">
    <citation type="journal article" date="2016" name="Int. J. Syst. Evol. Microbiol.">
        <title>Acidipila dinghuensis sp. nov., an acidobacterium isolated from forest soil.</title>
        <authorList>
            <person name="Jiang Y.W."/>
            <person name="Wang J."/>
            <person name="Chen M.H."/>
            <person name="Lv Y.Y."/>
            <person name="Qiu L.H."/>
        </authorList>
    </citation>
    <scope>NUCLEOTIDE SEQUENCE [LARGE SCALE GENOMIC DNA]</scope>
    <source>
        <strain evidence="13 14">DHOF10</strain>
    </source>
</reference>
<evidence type="ECO:0000256" key="3">
    <source>
        <dbReference type="ARBA" id="ARBA00022793"/>
    </source>
</evidence>
<comment type="pathway">
    <text evidence="11">Phospholipid metabolism; phosphatidylethanolamine biosynthesis; phosphatidylethanolamine from CDP-diacylglycerol: step 2/2.</text>
</comment>
<dbReference type="NCBIfam" id="NF003678">
    <property type="entry name" value="PRK05305.1-2"/>
    <property type="match status" value="1"/>
</dbReference>
<feature type="transmembrane region" description="Helical" evidence="12">
    <location>
        <begin position="6"/>
        <end position="22"/>
    </location>
</feature>
<name>A0A4Q1SHJ8_9BACT</name>
<feature type="site" description="Cleavage (non-hydrolytic); by autocatalysis" evidence="11">
    <location>
        <begin position="173"/>
        <end position="174"/>
    </location>
</feature>
<evidence type="ECO:0000313" key="14">
    <source>
        <dbReference type="Proteomes" id="UP000290253"/>
    </source>
</evidence>
<keyword evidence="6 11" id="KW-0865">Zymogen</keyword>
<dbReference type="InterPro" id="IPR003817">
    <property type="entry name" value="PS_Dcarbxylase"/>
</dbReference>
<keyword evidence="12" id="KW-0812">Transmembrane</keyword>
<evidence type="ECO:0000256" key="5">
    <source>
        <dbReference type="ARBA" id="ARBA00023136"/>
    </source>
</evidence>
<comment type="PTM">
    <text evidence="11">Is synthesized initially as an inactive proenzyme. Formation of the active enzyme involves a self-maturation process in which the active site pyruvoyl group is generated from an internal serine residue via an autocatalytic post-translational modification. Two non-identical subunits are generated from the proenzyme in this reaction, and the pyruvate is formed at the N-terminus of the alpha chain, which is derived from the carboxyl end of the proenzyme. The post-translation cleavage follows an unusual pathway, termed non-hydrolytic serinolysis, in which the side chain hydroxyl group of the serine supplies its oxygen atom to form the C-terminus of the beta chain, while the remainder of the serine residue undergoes an oxidative deamination to produce ammonia and the pyruvoyl prosthetic group on the alpha chain.</text>
</comment>
<dbReference type="EMBL" id="SDMK01000001">
    <property type="protein sequence ID" value="RXS96837.1"/>
    <property type="molecule type" value="Genomic_DNA"/>
</dbReference>
<comment type="subunit">
    <text evidence="11">Heterodimer of a large membrane-associated beta subunit and a small pyruvoyl-containing alpha subunit.</text>
</comment>
<gene>
    <name evidence="11" type="primary">psd</name>
    <name evidence="13" type="ORF">ESZ00_02520</name>
</gene>
<feature type="transmembrane region" description="Helical" evidence="12">
    <location>
        <begin position="27"/>
        <end position="43"/>
    </location>
</feature>
<dbReference type="Pfam" id="PF02666">
    <property type="entry name" value="PS_Dcarbxylase"/>
    <property type="match status" value="1"/>
</dbReference>
<dbReference type="GO" id="GO:0005886">
    <property type="term" value="C:plasma membrane"/>
    <property type="evidence" value="ECO:0007669"/>
    <property type="project" value="UniProtKB-SubCell"/>
</dbReference>
<keyword evidence="7 11" id="KW-0594">Phospholipid biosynthesis</keyword>
<evidence type="ECO:0000313" key="13">
    <source>
        <dbReference type="EMBL" id="RXS96837.1"/>
    </source>
</evidence>
<evidence type="ECO:0000256" key="11">
    <source>
        <dbReference type="HAMAP-Rule" id="MF_00664"/>
    </source>
</evidence>
<keyword evidence="1 11" id="KW-1003">Cell membrane</keyword>
<dbReference type="PANTHER" id="PTHR35809">
    <property type="entry name" value="ARCHAETIDYLSERINE DECARBOXYLASE PROENZYME-RELATED"/>
    <property type="match status" value="1"/>
</dbReference>
<accession>A0A4Q1SHJ8</accession>
<keyword evidence="8 11" id="KW-0456">Lyase</keyword>
<evidence type="ECO:0000256" key="6">
    <source>
        <dbReference type="ARBA" id="ARBA00023145"/>
    </source>
</evidence>
<dbReference type="InterPro" id="IPR033175">
    <property type="entry name" value="PSD-A"/>
</dbReference>
<comment type="catalytic activity">
    <reaction evidence="11">
        <text>a 1,2-diacyl-sn-glycero-3-phospho-L-serine + H(+) = a 1,2-diacyl-sn-glycero-3-phosphoethanolamine + CO2</text>
        <dbReference type="Rhea" id="RHEA:20828"/>
        <dbReference type="ChEBI" id="CHEBI:15378"/>
        <dbReference type="ChEBI" id="CHEBI:16526"/>
        <dbReference type="ChEBI" id="CHEBI:57262"/>
        <dbReference type="ChEBI" id="CHEBI:64612"/>
        <dbReference type="EC" id="4.1.1.65"/>
    </reaction>
</comment>
<keyword evidence="5 11" id="KW-0472">Membrane</keyword>
<dbReference type="GO" id="GO:0006646">
    <property type="term" value="P:phosphatidylethanolamine biosynthetic process"/>
    <property type="evidence" value="ECO:0007669"/>
    <property type="project" value="UniProtKB-UniRule"/>
</dbReference>
<dbReference type="HAMAP" id="MF_00664">
    <property type="entry name" value="PS_decarb_PSD_A"/>
    <property type="match status" value="1"/>
</dbReference>
<comment type="similarity">
    <text evidence="11">Belongs to the phosphatidylserine decarboxylase family. PSD-A subfamily.</text>
</comment>
<keyword evidence="12" id="KW-1133">Transmembrane helix</keyword>
<keyword evidence="4 11" id="KW-0443">Lipid metabolism</keyword>
<keyword evidence="2 11" id="KW-0444">Lipid biosynthesis</keyword>
<feature type="modified residue" description="Pyruvic acid (Ser); by autocatalysis" evidence="11">
    <location>
        <position position="174"/>
    </location>
</feature>